<dbReference type="SMART" id="SM00028">
    <property type="entry name" value="TPR"/>
    <property type="match status" value="3"/>
</dbReference>
<evidence type="ECO:0000256" key="3">
    <source>
        <dbReference type="ARBA" id="ARBA00038336"/>
    </source>
</evidence>
<dbReference type="FunFam" id="1.25.40.10:FF:000032">
    <property type="entry name" value="Interferon-induced protein with tetratricopeptide repeats 5"/>
    <property type="match status" value="1"/>
</dbReference>
<evidence type="ECO:0000313" key="5">
    <source>
        <dbReference type="Ensembl" id="ENSAMXP00000029945.1"/>
    </source>
</evidence>
<comment type="similarity">
    <text evidence="3">Belongs to the IFIT family.</text>
</comment>
<accession>A0A3B1IK67</accession>
<name>A0A3B1IK67_ASTMX</name>
<dbReference type="InterPro" id="IPR011990">
    <property type="entry name" value="TPR-like_helical_dom_sf"/>
</dbReference>
<keyword evidence="6" id="KW-1185">Reference proteome</keyword>
<reference evidence="5" key="4">
    <citation type="submission" date="2025-09" db="UniProtKB">
        <authorList>
            <consortium name="Ensembl"/>
        </authorList>
    </citation>
    <scope>IDENTIFICATION</scope>
</reference>
<reference evidence="6" key="1">
    <citation type="submission" date="2013-03" db="EMBL/GenBank/DDBJ databases">
        <authorList>
            <person name="Jeffery W."/>
            <person name="Warren W."/>
            <person name="Wilson R.K."/>
        </authorList>
    </citation>
    <scope>NUCLEOTIDE SEQUENCE</scope>
    <source>
        <strain evidence="6">female</strain>
    </source>
</reference>
<dbReference type="Proteomes" id="UP000018467">
    <property type="component" value="Unassembled WGS sequence"/>
</dbReference>
<dbReference type="OrthoDB" id="10043504at2759"/>
<keyword evidence="1" id="KW-0677">Repeat</keyword>
<dbReference type="SUPFAM" id="SSF48452">
    <property type="entry name" value="TPR-like"/>
    <property type="match status" value="1"/>
</dbReference>
<organism evidence="5 6">
    <name type="scientific">Astyanax mexicanus</name>
    <name type="common">Blind cave fish</name>
    <name type="synonym">Astyanax fasciatus mexicanus</name>
    <dbReference type="NCBI Taxonomy" id="7994"/>
    <lineage>
        <taxon>Eukaryota</taxon>
        <taxon>Metazoa</taxon>
        <taxon>Chordata</taxon>
        <taxon>Craniata</taxon>
        <taxon>Vertebrata</taxon>
        <taxon>Euteleostomi</taxon>
        <taxon>Actinopterygii</taxon>
        <taxon>Neopterygii</taxon>
        <taxon>Teleostei</taxon>
        <taxon>Ostariophysi</taxon>
        <taxon>Characiformes</taxon>
        <taxon>Characoidei</taxon>
        <taxon>Acestrorhamphidae</taxon>
        <taxon>Acestrorhamphinae</taxon>
        <taxon>Astyanax</taxon>
    </lineage>
</organism>
<dbReference type="Ensembl" id="ENSAMXT00000031384.1">
    <property type="protein sequence ID" value="ENSAMXP00000029945.1"/>
    <property type="gene ID" value="ENSAMXG00000032260.1"/>
</dbReference>
<dbReference type="GO" id="GO:0005829">
    <property type="term" value="C:cytosol"/>
    <property type="evidence" value="ECO:0007669"/>
    <property type="project" value="TreeGrafter"/>
</dbReference>
<dbReference type="Bgee" id="ENSAMXG00000032260">
    <property type="expression patterns" value="Expressed in intestine and 3 other cell types or tissues"/>
</dbReference>
<feature type="repeat" description="TPR" evidence="4">
    <location>
        <begin position="125"/>
        <end position="158"/>
    </location>
</feature>
<dbReference type="STRING" id="7994.ENSAMXP00000029945"/>
<evidence type="ECO:0000313" key="6">
    <source>
        <dbReference type="Proteomes" id="UP000018467"/>
    </source>
</evidence>
<keyword evidence="2 4" id="KW-0802">TPR repeat</keyword>
<dbReference type="PANTHER" id="PTHR10271">
    <property type="entry name" value="INTERFERON-INDUCED PROTEIN WITH TETRATRICOPEPTIDE REPEATS"/>
    <property type="match status" value="1"/>
</dbReference>
<protein>
    <submittedName>
        <fullName evidence="5">Interferon induced protein with tetratricopeptide repeats 1</fullName>
    </submittedName>
</protein>
<dbReference type="GeneTree" id="ENSGT00950000182946"/>
<dbReference type="InterPro" id="IPR019734">
    <property type="entry name" value="TPR_rpt"/>
</dbReference>
<dbReference type="InParanoid" id="A0A3B1IK67"/>
<evidence type="ECO:0000256" key="1">
    <source>
        <dbReference type="ARBA" id="ARBA00022737"/>
    </source>
</evidence>
<dbReference type="PROSITE" id="PS50005">
    <property type="entry name" value="TPR"/>
    <property type="match status" value="1"/>
</dbReference>
<dbReference type="AlphaFoldDB" id="A0A3B1IK67"/>
<reference evidence="5" key="3">
    <citation type="submission" date="2025-08" db="UniProtKB">
        <authorList>
            <consortium name="Ensembl"/>
        </authorList>
    </citation>
    <scope>IDENTIFICATION</scope>
</reference>
<dbReference type="GO" id="GO:0051607">
    <property type="term" value="P:defense response to virus"/>
    <property type="evidence" value="ECO:0007669"/>
    <property type="project" value="TreeGrafter"/>
</dbReference>
<sequence>MPEEELNRLECHFTWNLHKEDVDLNFQEIKFTESLSVENQDRENFTLKYLNFLAYIKHLQGFNDKALEYLEKAKEISVSIVTYGNLAWLHHHMANDAQVRVYLEKLMEISGAVSDPAEAELIREVKSQKAWSLLWFSKKHYSRAKECFQEALQQEPEDKEWNTGYAFSLFNLEGLEIREDMRVPFEESSAVAQLKKALNLDPDNAMIHVYLGLKCNKNKRNAEAWVHMRKALKMAPYDLNIVLFVAKFMKKEQCYDMAMEVLHKMLKRAPDSSRLHHELANNYRWKAQQIKDIHNPHLLRLCVHHAEEGARLNPDFLYPQMELALRYSELKNYLKAEQKFQELFVHPNLKPADLQAWHRHYGDFQMYRLGSEATAVKHYKEGLALQNISTEWKQCRNRLYKVLRNDRKNVYQIRELMNSLRRENTGNSEE</sequence>
<evidence type="ECO:0000256" key="2">
    <source>
        <dbReference type="ARBA" id="ARBA00022803"/>
    </source>
</evidence>
<proteinExistence type="inferred from homology"/>
<reference evidence="6" key="2">
    <citation type="journal article" date="2014" name="Nat. Commun.">
        <title>The cavefish genome reveals candidate genes for eye loss.</title>
        <authorList>
            <person name="McGaugh S.E."/>
            <person name="Gross J.B."/>
            <person name="Aken B."/>
            <person name="Blin M."/>
            <person name="Borowsky R."/>
            <person name="Chalopin D."/>
            <person name="Hinaux H."/>
            <person name="Jeffery W.R."/>
            <person name="Keene A."/>
            <person name="Ma L."/>
            <person name="Minx P."/>
            <person name="Murphy D."/>
            <person name="O'Quin K.E."/>
            <person name="Retaux S."/>
            <person name="Rohner N."/>
            <person name="Searle S.M."/>
            <person name="Stahl B.A."/>
            <person name="Tabin C."/>
            <person name="Volff J.N."/>
            <person name="Yoshizawa M."/>
            <person name="Warren W.C."/>
        </authorList>
    </citation>
    <scope>NUCLEOTIDE SEQUENCE [LARGE SCALE GENOMIC DNA]</scope>
    <source>
        <strain evidence="6">female</strain>
    </source>
</reference>
<evidence type="ECO:0000256" key="4">
    <source>
        <dbReference type="PROSITE-ProRule" id="PRU00339"/>
    </source>
</evidence>
<dbReference type="Gene3D" id="1.25.40.10">
    <property type="entry name" value="Tetratricopeptide repeat domain"/>
    <property type="match status" value="3"/>
</dbReference>
<dbReference type="SUPFAM" id="SSF81901">
    <property type="entry name" value="HCP-like"/>
    <property type="match status" value="1"/>
</dbReference>
<dbReference type="PANTHER" id="PTHR10271:SF25">
    <property type="entry name" value="INTERFERON-INDUCED PROTEIN WITH TETRATRICOPEPTIDE REPEATS 8"/>
    <property type="match status" value="1"/>
</dbReference>